<dbReference type="Proteomes" id="UP001055439">
    <property type="component" value="Chromosome 7"/>
</dbReference>
<dbReference type="OrthoDB" id="1927134at2759"/>
<evidence type="ECO:0000256" key="5">
    <source>
        <dbReference type="ARBA" id="ARBA00023242"/>
    </source>
</evidence>
<feature type="domain" description="TCP" evidence="7">
    <location>
        <begin position="192"/>
        <end position="250"/>
    </location>
</feature>
<sequence>MGENSAISPPPPSPSLSPQGWHRQVWPTRSFLCLLPSNENPNPLLPPVVLLLLKQSEVEDLYFVLGRAVDHLARSKRRSELLEEAAGEAQEAASKRNLRSTKSTTSHSSYAPPACLFLLRLQLPRLRRPSTSAFLRGMGKGHSHHGLGYNQPSLHHHQQRPQKRLLNDWVRGGSVGEIVEVHAGHIVRSTGRKDRHSKVCTAKGLRDRRVRLAAHTAIQFYDVQDRLGYDRPSKAVDWLIQNAKASIDKLAELPPWTSPASTLTAAPHTASSSCRPPPCDQFPSTEQNMTEFSEEPFAVAAPLLDSETLADVIKFFCPMAATATAAPFATPSIRLDGYLSDLPSRTSSQAQDLRLSLQSFQDPVFHTPESGHHHHHHAQYLRRPNAPTPDALFLSSANLAFNAASVSTGLAEQNQRIVPWNVVESSGGGGEEAFSSAVPLHSVLGQSQLFFQRGPLQSGNSPVVHAGEDTVVAGADHRVQTKVHPCTSPIGFTSVAGFSGFHIPARIQGEEKHDSITDKPPSASSAPHH</sequence>
<keyword evidence="3" id="KW-0238">DNA-binding</keyword>
<evidence type="ECO:0000256" key="1">
    <source>
        <dbReference type="ARBA" id="ARBA00004123"/>
    </source>
</evidence>
<reference evidence="8" key="1">
    <citation type="submission" date="2022-05" db="EMBL/GenBank/DDBJ databases">
        <title>The Musa troglodytarum L. genome provides insights into the mechanism of non-climacteric behaviour and enrichment of carotenoids.</title>
        <authorList>
            <person name="Wang J."/>
        </authorList>
    </citation>
    <scope>NUCLEOTIDE SEQUENCE</scope>
    <source>
        <tissue evidence="8">Leaf</tissue>
    </source>
</reference>
<evidence type="ECO:0000313" key="8">
    <source>
        <dbReference type="EMBL" id="URE19574.1"/>
    </source>
</evidence>
<dbReference type="PANTHER" id="PTHR31072">
    <property type="entry name" value="TRANSCRIPTION FACTOR TCP4-RELATED"/>
    <property type="match status" value="1"/>
</dbReference>
<dbReference type="PANTHER" id="PTHR31072:SF273">
    <property type="entry name" value="TRANSCRIPTION FACTOR TCP4"/>
    <property type="match status" value="1"/>
</dbReference>
<evidence type="ECO:0000313" key="9">
    <source>
        <dbReference type="Proteomes" id="UP001055439"/>
    </source>
</evidence>
<dbReference type="Pfam" id="PF03634">
    <property type="entry name" value="TCP"/>
    <property type="match status" value="1"/>
</dbReference>
<feature type="region of interest" description="Disordered" evidence="6">
    <location>
        <begin position="510"/>
        <end position="529"/>
    </location>
</feature>
<comment type="subcellular location">
    <subcellularLocation>
        <location evidence="1">Nucleus</location>
    </subcellularLocation>
</comment>
<evidence type="ECO:0000256" key="4">
    <source>
        <dbReference type="ARBA" id="ARBA00023163"/>
    </source>
</evidence>
<keyword evidence="2" id="KW-0805">Transcription regulation</keyword>
<proteinExistence type="predicted"/>
<dbReference type="EMBL" id="CP097509">
    <property type="protein sequence ID" value="URE19574.1"/>
    <property type="molecule type" value="Genomic_DNA"/>
</dbReference>
<feature type="compositionally biased region" description="Polar residues" evidence="6">
    <location>
        <begin position="260"/>
        <end position="274"/>
    </location>
</feature>
<dbReference type="PROSITE" id="PS51369">
    <property type="entry name" value="TCP"/>
    <property type="match status" value="1"/>
</dbReference>
<evidence type="ECO:0000256" key="2">
    <source>
        <dbReference type="ARBA" id="ARBA00023015"/>
    </source>
</evidence>
<dbReference type="InterPro" id="IPR005333">
    <property type="entry name" value="Transcription_factor_TCP"/>
</dbReference>
<protein>
    <recommendedName>
        <fullName evidence="7">TCP domain-containing protein</fullName>
    </recommendedName>
</protein>
<accession>A0A9E7GPY9</accession>
<feature type="region of interest" description="Disordered" evidence="6">
    <location>
        <begin position="1"/>
        <end position="21"/>
    </location>
</feature>
<evidence type="ECO:0000256" key="3">
    <source>
        <dbReference type="ARBA" id="ARBA00023125"/>
    </source>
</evidence>
<name>A0A9E7GPY9_9LILI</name>
<keyword evidence="5" id="KW-0539">Nucleus</keyword>
<feature type="compositionally biased region" description="Polar residues" evidence="6">
    <location>
        <begin position="100"/>
        <end position="109"/>
    </location>
</feature>
<organism evidence="8 9">
    <name type="scientific">Musa troglodytarum</name>
    <name type="common">fe'i banana</name>
    <dbReference type="NCBI Taxonomy" id="320322"/>
    <lineage>
        <taxon>Eukaryota</taxon>
        <taxon>Viridiplantae</taxon>
        <taxon>Streptophyta</taxon>
        <taxon>Embryophyta</taxon>
        <taxon>Tracheophyta</taxon>
        <taxon>Spermatophyta</taxon>
        <taxon>Magnoliopsida</taxon>
        <taxon>Liliopsida</taxon>
        <taxon>Zingiberales</taxon>
        <taxon>Musaceae</taxon>
        <taxon>Musa</taxon>
    </lineage>
</organism>
<dbReference type="AlphaFoldDB" id="A0A9E7GPY9"/>
<keyword evidence="4" id="KW-0804">Transcription</keyword>
<evidence type="ECO:0000256" key="6">
    <source>
        <dbReference type="SAM" id="MobiDB-lite"/>
    </source>
</evidence>
<dbReference type="GO" id="GO:0003700">
    <property type="term" value="F:DNA-binding transcription factor activity"/>
    <property type="evidence" value="ECO:0007669"/>
    <property type="project" value="InterPro"/>
</dbReference>
<gene>
    <name evidence="8" type="ORF">MUK42_06352</name>
</gene>
<feature type="region of interest" description="Disordered" evidence="6">
    <location>
        <begin position="260"/>
        <end position="288"/>
    </location>
</feature>
<feature type="region of interest" description="Disordered" evidence="6">
    <location>
        <begin position="87"/>
        <end position="109"/>
    </location>
</feature>
<dbReference type="GO" id="GO:0043565">
    <property type="term" value="F:sequence-specific DNA binding"/>
    <property type="evidence" value="ECO:0007669"/>
    <property type="project" value="TreeGrafter"/>
</dbReference>
<dbReference type="GO" id="GO:0005634">
    <property type="term" value="C:nucleus"/>
    <property type="evidence" value="ECO:0007669"/>
    <property type="project" value="UniProtKB-SubCell"/>
</dbReference>
<evidence type="ECO:0000259" key="7">
    <source>
        <dbReference type="PROSITE" id="PS51369"/>
    </source>
</evidence>
<keyword evidence="9" id="KW-1185">Reference proteome</keyword>
<dbReference type="InterPro" id="IPR017887">
    <property type="entry name" value="TF_TCP_subgr"/>
</dbReference>